<dbReference type="PANTHER" id="PTHR34365">
    <property type="entry name" value="ENOLASE (DUF1399)"/>
    <property type="match status" value="1"/>
</dbReference>
<reference evidence="1 2" key="1">
    <citation type="submission" date="2020-09" db="EMBL/GenBank/DDBJ databases">
        <authorList>
            <person name="Ashkenazy H."/>
        </authorList>
    </citation>
    <scope>NUCLEOTIDE SEQUENCE [LARGE SCALE GENOMIC DNA]</scope>
    <source>
        <strain evidence="2">cv. Cdm-0</strain>
    </source>
</reference>
<proteinExistence type="predicted"/>
<accession>A0A7G2FAR5</accession>
<dbReference type="EMBL" id="LR881469">
    <property type="protein sequence ID" value="CAD5330229.1"/>
    <property type="molecule type" value="Genomic_DNA"/>
</dbReference>
<dbReference type="InterPro" id="IPR009836">
    <property type="entry name" value="GRDP-like"/>
</dbReference>
<dbReference type="AlphaFoldDB" id="A0A7G2FAR5"/>
<dbReference type="Pfam" id="PF07173">
    <property type="entry name" value="GRDP-like"/>
    <property type="match status" value="1"/>
</dbReference>
<evidence type="ECO:0000313" key="2">
    <source>
        <dbReference type="Proteomes" id="UP000516314"/>
    </source>
</evidence>
<organism evidence="1 2">
    <name type="scientific">Arabidopsis thaliana</name>
    <name type="common">Mouse-ear cress</name>
    <dbReference type="NCBI Taxonomy" id="3702"/>
    <lineage>
        <taxon>Eukaryota</taxon>
        <taxon>Viridiplantae</taxon>
        <taxon>Streptophyta</taxon>
        <taxon>Embryophyta</taxon>
        <taxon>Tracheophyta</taxon>
        <taxon>Spermatophyta</taxon>
        <taxon>Magnoliopsida</taxon>
        <taxon>eudicotyledons</taxon>
        <taxon>Gunneridae</taxon>
        <taxon>Pentapetalae</taxon>
        <taxon>rosids</taxon>
        <taxon>malvids</taxon>
        <taxon>Brassicales</taxon>
        <taxon>Brassicaceae</taxon>
        <taxon>Camelineae</taxon>
        <taxon>Arabidopsis</taxon>
    </lineage>
</organism>
<protein>
    <submittedName>
        <fullName evidence="1">(thale cress) hypothetical protein</fullName>
    </submittedName>
</protein>
<evidence type="ECO:0000313" key="1">
    <source>
        <dbReference type="EMBL" id="CAD5330229.1"/>
    </source>
</evidence>
<gene>
    <name evidence="1" type="ORF">AT9943_LOCUS17780</name>
</gene>
<dbReference type="PANTHER" id="PTHR34365:SF6">
    <property type="entry name" value="GLYCINE-RICH DOMAIN-CONTAINING PROTEIN 2"/>
    <property type="match status" value="1"/>
</dbReference>
<dbReference type="Proteomes" id="UP000516314">
    <property type="component" value="Chromosome 4"/>
</dbReference>
<sequence length="233" mass="26797">MLPLIPTSKSPSAQTRSITRLSAVKRQGPFYYQVSRAHVDNDDVFLQEALARYKAFLIILSKKPSKGKTPFLLLVQILEVLNKERNGRALLANFAEEWSRLETAFKHVRGVFEFRVFDTIVLFLNSGMRLSKLRRGYWSDSVGFFEEENGRDKCKCCMNCLKATHFNNVKVSFLVEFACKTKHCRLRLQQEVHLGSMVDVIPERWMPGKFDIAGHSHQLYLKCTGSCWCVNAL</sequence>
<name>A0A7G2FAR5_ARATH</name>